<feature type="transmembrane region" description="Helical" evidence="1">
    <location>
        <begin position="24"/>
        <end position="45"/>
    </location>
</feature>
<dbReference type="WBParaSite" id="L893_g28015.t1">
    <property type="protein sequence ID" value="L893_g28015.t1"/>
    <property type="gene ID" value="L893_g28015"/>
</dbReference>
<proteinExistence type="predicted"/>
<evidence type="ECO:0000313" key="3">
    <source>
        <dbReference type="WBParaSite" id="L893_g28015.t1"/>
    </source>
</evidence>
<keyword evidence="1" id="KW-1133">Transmembrane helix</keyword>
<keyword evidence="2" id="KW-1185">Reference proteome</keyword>
<feature type="transmembrane region" description="Helical" evidence="1">
    <location>
        <begin position="57"/>
        <end position="85"/>
    </location>
</feature>
<dbReference type="Proteomes" id="UP000095287">
    <property type="component" value="Unplaced"/>
</dbReference>
<evidence type="ECO:0000256" key="1">
    <source>
        <dbReference type="SAM" id="Phobius"/>
    </source>
</evidence>
<keyword evidence="1" id="KW-0472">Membrane</keyword>
<feature type="transmembrane region" description="Helical" evidence="1">
    <location>
        <begin position="115"/>
        <end position="137"/>
    </location>
</feature>
<evidence type="ECO:0000313" key="2">
    <source>
        <dbReference type="Proteomes" id="UP000095287"/>
    </source>
</evidence>
<accession>A0A1I7ZNS3</accession>
<organism evidence="2 3">
    <name type="scientific">Steinernema glaseri</name>
    <dbReference type="NCBI Taxonomy" id="37863"/>
    <lineage>
        <taxon>Eukaryota</taxon>
        <taxon>Metazoa</taxon>
        <taxon>Ecdysozoa</taxon>
        <taxon>Nematoda</taxon>
        <taxon>Chromadorea</taxon>
        <taxon>Rhabditida</taxon>
        <taxon>Tylenchina</taxon>
        <taxon>Panagrolaimomorpha</taxon>
        <taxon>Strongyloidoidea</taxon>
        <taxon>Steinernematidae</taxon>
        <taxon>Steinernema</taxon>
    </lineage>
</organism>
<feature type="transmembrane region" description="Helical" evidence="1">
    <location>
        <begin position="149"/>
        <end position="167"/>
    </location>
</feature>
<name>A0A1I7ZNS3_9BILA</name>
<protein>
    <submittedName>
        <fullName evidence="3">7TM_GPCR_Srx domain-containing protein</fullName>
    </submittedName>
</protein>
<keyword evidence="1" id="KW-0812">Transmembrane</keyword>
<sequence>MVAYIVCFNEHIGILDSWNVGVGLGYLALYGLYIAPQIFVLTTTTQKALLAQASYKIMFVTCCVDIVLLVLALAVPVLSFTYIMLRAVLSVNRILQLGRQSLCTMLFGGQKTWFWLAWCFSYGIVLCMGAVQSDPLYYYDNNAGVWKFLWLKSHMITIQTIAVNIVFELSNVFYLLVSYTSLSGVSHIGIIGEVLWATVHGEEDSMHNTYRQDSGSNGYSYVILNRSVQNEITNFLQRAICKRKGNRVDVVHTKVTRMS</sequence>
<reference evidence="3" key="1">
    <citation type="submission" date="2016-11" db="UniProtKB">
        <authorList>
            <consortium name="WormBaseParasite"/>
        </authorList>
    </citation>
    <scope>IDENTIFICATION</scope>
</reference>
<dbReference type="AlphaFoldDB" id="A0A1I7ZNS3"/>